<dbReference type="SUPFAM" id="SSF51735">
    <property type="entry name" value="NAD(P)-binding Rossmann-fold domains"/>
    <property type="match status" value="1"/>
</dbReference>
<dbReference type="PANTHER" id="PTHR12126">
    <property type="entry name" value="NADH-UBIQUINONE OXIDOREDUCTASE 39 KDA SUBUNIT-RELATED"/>
    <property type="match status" value="1"/>
</dbReference>
<sequence>MEPPGAGGGVGKVAGVPERILVTGATGQLGRVVLERLAGERVRALSRRRHTSNAADRNGGGRGGAKDPSGGGVDWVVGDLRTGRGINTALAGADVIVHCATDYRREVEAVRTLVEAARWTGMLPHLVYVSIVGVDRVPMGYYRAKLAAEELIAGSGLPYTILRATQFHSLVRTILAGAARLPVLAVPSWRFQPVDVRDVAGRLAELALGEPAGRAPDFGGPEVRPAADLARRLLAASGRSRRVVPFRLPGKLFGAYAAGGNLAPDHADGVITFAQYLAERADPASLRYR</sequence>
<organism evidence="3 4">
    <name type="scientific">Amycolatopsis saalfeldensis</name>
    <dbReference type="NCBI Taxonomy" id="394193"/>
    <lineage>
        <taxon>Bacteria</taxon>
        <taxon>Bacillati</taxon>
        <taxon>Actinomycetota</taxon>
        <taxon>Actinomycetes</taxon>
        <taxon>Pseudonocardiales</taxon>
        <taxon>Pseudonocardiaceae</taxon>
        <taxon>Amycolatopsis</taxon>
    </lineage>
</organism>
<dbReference type="Gene3D" id="3.40.50.720">
    <property type="entry name" value="NAD(P)-binding Rossmann-like Domain"/>
    <property type="match status" value="1"/>
</dbReference>
<feature type="region of interest" description="Disordered" evidence="1">
    <location>
        <begin position="44"/>
        <end position="70"/>
    </location>
</feature>
<dbReference type="Proteomes" id="UP000198582">
    <property type="component" value="Unassembled WGS sequence"/>
</dbReference>
<evidence type="ECO:0000313" key="4">
    <source>
        <dbReference type="Proteomes" id="UP000198582"/>
    </source>
</evidence>
<evidence type="ECO:0000313" key="3">
    <source>
        <dbReference type="EMBL" id="SEO86009.1"/>
    </source>
</evidence>
<proteinExistence type="predicted"/>
<dbReference type="InterPro" id="IPR051207">
    <property type="entry name" value="ComplexI_NDUFA9_subunit"/>
</dbReference>
<feature type="domain" description="NAD(P)-binding" evidence="2">
    <location>
        <begin position="24"/>
        <end position="167"/>
    </location>
</feature>
<dbReference type="GO" id="GO:0044877">
    <property type="term" value="F:protein-containing complex binding"/>
    <property type="evidence" value="ECO:0007669"/>
    <property type="project" value="TreeGrafter"/>
</dbReference>
<dbReference type="InterPro" id="IPR036291">
    <property type="entry name" value="NAD(P)-bd_dom_sf"/>
</dbReference>
<dbReference type="Pfam" id="PF13460">
    <property type="entry name" value="NAD_binding_10"/>
    <property type="match status" value="1"/>
</dbReference>
<protein>
    <submittedName>
        <fullName evidence="3">Uncharacterized conserved protein YbjT, contains NAD(P)-binding and DUF2867 domains</fullName>
    </submittedName>
</protein>
<dbReference type="STRING" id="394193.SAMN04489732_102432"/>
<dbReference type="InterPro" id="IPR016040">
    <property type="entry name" value="NAD(P)-bd_dom"/>
</dbReference>
<dbReference type="EMBL" id="FOEF01000002">
    <property type="protein sequence ID" value="SEO86009.1"/>
    <property type="molecule type" value="Genomic_DNA"/>
</dbReference>
<gene>
    <name evidence="3" type="ORF">SAMN04489732_102432</name>
</gene>
<evidence type="ECO:0000256" key="1">
    <source>
        <dbReference type="SAM" id="MobiDB-lite"/>
    </source>
</evidence>
<keyword evidence="4" id="KW-1185">Reference proteome</keyword>
<dbReference type="PANTHER" id="PTHR12126:SF11">
    <property type="entry name" value="NADH DEHYDROGENASE [UBIQUINONE] 1 ALPHA SUBCOMPLEX SUBUNIT 9, MITOCHONDRIAL"/>
    <property type="match status" value="1"/>
</dbReference>
<dbReference type="AlphaFoldDB" id="A0A1H8T4I2"/>
<name>A0A1H8T4I2_9PSEU</name>
<evidence type="ECO:0000259" key="2">
    <source>
        <dbReference type="Pfam" id="PF13460"/>
    </source>
</evidence>
<feature type="compositionally biased region" description="Gly residues" evidence="1">
    <location>
        <begin position="58"/>
        <end position="70"/>
    </location>
</feature>
<accession>A0A1H8T4I2</accession>
<reference evidence="3 4" key="1">
    <citation type="submission" date="2016-10" db="EMBL/GenBank/DDBJ databases">
        <authorList>
            <person name="de Groot N.N."/>
        </authorList>
    </citation>
    <scope>NUCLEOTIDE SEQUENCE [LARGE SCALE GENOMIC DNA]</scope>
    <source>
        <strain evidence="3 4">DSM 44993</strain>
    </source>
</reference>